<dbReference type="SUPFAM" id="SSF53448">
    <property type="entry name" value="Nucleotide-diphospho-sugar transferases"/>
    <property type="match status" value="1"/>
</dbReference>
<organism evidence="2 3">
    <name type="scientific">Candidatus Weimeria bifida</name>
    <dbReference type="NCBI Taxonomy" id="2599074"/>
    <lineage>
        <taxon>Bacteria</taxon>
        <taxon>Bacillati</taxon>
        <taxon>Bacillota</taxon>
        <taxon>Clostridia</taxon>
        <taxon>Lachnospirales</taxon>
        <taxon>Lachnospiraceae</taxon>
        <taxon>Candidatus Weimeria</taxon>
    </lineage>
</organism>
<dbReference type="Proteomes" id="UP000460257">
    <property type="component" value="Unassembled WGS sequence"/>
</dbReference>
<comment type="caution">
    <text evidence="2">The sequence shown here is derived from an EMBL/GenBank/DDBJ whole genome shotgun (WGS) entry which is preliminary data.</text>
</comment>
<accession>A0A6N7J2U0</accession>
<evidence type="ECO:0000259" key="1">
    <source>
        <dbReference type="Pfam" id="PF00535"/>
    </source>
</evidence>
<evidence type="ECO:0000313" key="2">
    <source>
        <dbReference type="EMBL" id="MQN02281.1"/>
    </source>
</evidence>
<reference evidence="2" key="1">
    <citation type="journal article" date="2020" name="Appl. Environ. Microbiol.">
        <title>Medium-Chain Fatty Acid Synthesis by 'Candidatus Weimeria bifida' gen. nov., sp. nov., and 'Candidatus Pseudoramibacter fermentans' sp. nov.</title>
        <authorList>
            <person name="Scarborough M.J."/>
            <person name="Myers K.S."/>
            <person name="Donohue T.J."/>
            <person name="Noguera D.R."/>
        </authorList>
    </citation>
    <scope>NUCLEOTIDE SEQUENCE</scope>
    <source>
        <strain evidence="2">LCO1.1</strain>
    </source>
</reference>
<evidence type="ECO:0000313" key="3">
    <source>
        <dbReference type="Proteomes" id="UP000460257"/>
    </source>
</evidence>
<gene>
    <name evidence="2" type="ORF">FRC54_10420</name>
</gene>
<dbReference type="InterPro" id="IPR001173">
    <property type="entry name" value="Glyco_trans_2-like"/>
</dbReference>
<keyword evidence="3" id="KW-1185">Reference proteome</keyword>
<dbReference type="CDD" id="cd00761">
    <property type="entry name" value="Glyco_tranf_GTA_type"/>
    <property type="match status" value="1"/>
</dbReference>
<dbReference type="PANTHER" id="PTHR22916">
    <property type="entry name" value="GLYCOSYLTRANSFERASE"/>
    <property type="match status" value="1"/>
</dbReference>
<name>A0A6N7J2U0_9FIRM</name>
<dbReference type="InterPro" id="IPR029044">
    <property type="entry name" value="Nucleotide-diphossugar_trans"/>
</dbReference>
<dbReference type="AlphaFoldDB" id="A0A6N7J2U0"/>
<dbReference type="GO" id="GO:0016758">
    <property type="term" value="F:hexosyltransferase activity"/>
    <property type="evidence" value="ECO:0007669"/>
    <property type="project" value="UniProtKB-ARBA"/>
</dbReference>
<proteinExistence type="predicted"/>
<feature type="domain" description="Glycosyltransferase 2-like" evidence="1">
    <location>
        <begin position="6"/>
        <end position="135"/>
    </location>
</feature>
<dbReference type="PANTHER" id="PTHR22916:SF3">
    <property type="entry name" value="UDP-GLCNAC:BETAGAL BETA-1,3-N-ACETYLGLUCOSAMINYLTRANSFERASE-LIKE PROTEIN 1"/>
    <property type="match status" value="1"/>
</dbReference>
<protein>
    <submittedName>
        <fullName evidence="2">Glycosyltransferase family 2 protein</fullName>
    </submittedName>
</protein>
<dbReference type="EMBL" id="VOGC01000009">
    <property type="protein sequence ID" value="MQN02281.1"/>
    <property type="molecule type" value="Genomic_DNA"/>
</dbReference>
<dbReference type="Pfam" id="PF00535">
    <property type="entry name" value="Glycos_transf_2"/>
    <property type="match status" value="1"/>
</dbReference>
<sequence length="254" mass="28408">MNEKVSIITPCYNGAKYVGETIESVLAQDYTDWEMIIVNDGSSDNSCDIVSSYAAKDPRITLINQPNGGSAKARNNGIEHANGRYIALLDADDLWNPDFLSSQVSFLKEKNAAVVCSSYAHIDADSKVFGKVDVAKPVITLKDMYVMNRIGCLTGLYDAGTYGKVYLREELKSLRDDYAYWIDCVKKTGVAYGNQKVLARYRVLDTSTTGNKKKLIKVQWHFYRDYLHLNPFRASANLVQWGIAGLRKFGNSNV</sequence>
<dbReference type="Gene3D" id="3.90.550.10">
    <property type="entry name" value="Spore Coat Polysaccharide Biosynthesis Protein SpsA, Chain A"/>
    <property type="match status" value="1"/>
</dbReference>